<evidence type="ECO:0000313" key="6">
    <source>
        <dbReference type="Proteomes" id="UP000826513"/>
    </source>
</evidence>
<dbReference type="AlphaFoldDB" id="A0A4D7DVH7"/>
<dbReference type="PANTHER" id="PTHR46696">
    <property type="entry name" value="P450, PUTATIVE (EUROFUNG)-RELATED"/>
    <property type="match status" value="1"/>
</dbReference>
<dbReference type="InterPro" id="IPR002397">
    <property type="entry name" value="Cyt_P450_B"/>
</dbReference>
<name>A0A4D7DVH7_9HYPH</name>
<dbReference type="InterPro" id="IPR036396">
    <property type="entry name" value="Cyt_P450_sf"/>
</dbReference>
<dbReference type="EMBL" id="CP072169">
    <property type="protein sequence ID" value="QYA10099.1"/>
    <property type="molecule type" value="Genomic_DNA"/>
</dbReference>
<geneLocation type="plasmid" evidence="3">
    <name>pTiCFBP5473</name>
</geneLocation>
<proteinExistence type="inferred from homology"/>
<comment type="cofactor">
    <cofactor evidence="1">
        <name>heme</name>
        <dbReference type="ChEBI" id="CHEBI:30413"/>
    </cofactor>
</comment>
<dbReference type="GO" id="GO:0005506">
    <property type="term" value="F:iron ion binding"/>
    <property type="evidence" value="ECO:0007669"/>
    <property type="project" value="InterPro"/>
</dbReference>
<gene>
    <name evidence="3" type="ORF">CFBP5473_24360</name>
    <name evidence="4" type="ORF">J5285_23010</name>
</gene>
<evidence type="ECO:0000313" key="3">
    <source>
        <dbReference type="EMBL" id="QCJ01082.1"/>
    </source>
</evidence>
<dbReference type="Gene3D" id="1.10.630.10">
    <property type="entry name" value="Cytochrome P450"/>
    <property type="match status" value="1"/>
</dbReference>
<dbReference type="Proteomes" id="UP000298545">
    <property type="component" value="Plasmid pTiCFBP5473"/>
</dbReference>
<protein>
    <submittedName>
        <fullName evidence="3">Cytochrome P450</fullName>
    </submittedName>
</protein>
<keyword evidence="6" id="KW-1185">Reference proteome</keyword>
<evidence type="ECO:0000256" key="2">
    <source>
        <dbReference type="ARBA" id="ARBA00010617"/>
    </source>
</evidence>
<evidence type="ECO:0000256" key="1">
    <source>
        <dbReference type="ARBA" id="ARBA00001971"/>
    </source>
</evidence>
<dbReference type="KEGG" id="alf:CFBP5473_24360"/>
<keyword evidence="3" id="KW-0614">Plasmid</keyword>
<geneLocation type="plasmid" evidence="4 6">
    <name>pTiAF3.44</name>
</geneLocation>
<dbReference type="PRINTS" id="PR00359">
    <property type="entry name" value="BP450"/>
</dbReference>
<dbReference type="Proteomes" id="UP000826513">
    <property type="component" value="Plasmid pTiAF3.44"/>
</dbReference>
<sequence length="371" mass="41472">MAKTERHGGYWVIAGYDEVFQVARDDDTFSSAGGTVVPNTNVGRLLPIMADPPELERYRTLINPFLTPKAIKEIEPFIRRITDDAIDSFIEQGSVDIVAELASPIPAMGTMRLLGLDPSEWCMFAEPLHDVMYTRPGTPENEDGQRRVLAFSQKIVDEIDERIRAPREDMISRLLASESNGIKTSRQEVIDLVRMVIFGGMDTVVAALGNIFLQLDRHPDIRQRLIADRALLPTAIEEFLRFEAPIQGFGRKVMRDTCVGDQSIKAGETVFMLWASANRDESVFGETADQLVIDRVPNRHMTFGIGGHRCQGSTMARTELRIVLDRVLERLPDYKVVWDKVVGPDTVGSSYGQRAVPILFTPGRKLNTVAA</sequence>
<dbReference type="PANTHER" id="PTHR46696:SF6">
    <property type="entry name" value="P450, PUTATIVE (EUROFUNG)-RELATED"/>
    <property type="match status" value="1"/>
</dbReference>
<evidence type="ECO:0000313" key="4">
    <source>
        <dbReference type="EMBL" id="QYA10099.1"/>
    </source>
</evidence>
<dbReference type="InterPro" id="IPR001128">
    <property type="entry name" value="Cyt_P450"/>
</dbReference>
<dbReference type="Pfam" id="PF00067">
    <property type="entry name" value="p450"/>
    <property type="match status" value="1"/>
</dbReference>
<dbReference type="GO" id="GO:0020037">
    <property type="term" value="F:heme binding"/>
    <property type="evidence" value="ECO:0007669"/>
    <property type="project" value="InterPro"/>
</dbReference>
<dbReference type="GO" id="GO:0004497">
    <property type="term" value="F:monooxygenase activity"/>
    <property type="evidence" value="ECO:0007669"/>
    <property type="project" value="InterPro"/>
</dbReference>
<comment type="similarity">
    <text evidence="2">Belongs to the cytochrome P450 family.</text>
</comment>
<organism evidence="3 5">
    <name type="scientific">Agrobacterium larrymoorei</name>
    <dbReference type="NCBI Taxonomy" id="160699"/>
    <lineage>
        <taxon>Bacteria</taxon>
        <taxon>Pseudomonadati</taxon>
        <taxon>Pseudomonadota</taxon>
        <taxon>Alphaproteobacteria</taxon>
        <taxon>Hyphomicrobiales</taxon>
        <taxon>Rhizobiaceae</taxon>
        <taxon>Rhizobium/Agrobacterium group</taxon>
        <taxon>Agrobacterium</taxon>
    </lineage>
</organism>
<accession>A0A4D7DVH7</accession>
<reference evidence="4 6" key="2">
    <citation type="submission" date="2021-03" db="EMBL/GenBank/DDBJ databases">
        <title>Rapid diversification of plasmids in a genus of pathogenic and nitrogen fixing bacteria.</title>
        <authorList>
            <person name="Weisberg A.J."/>
            <person name="Miller M."/>
            <person name="Ream W."/>
            <person name="Grunwald N.J."/>
            <person name="Chang J.H."/>
        </authorList>
    </citation>
    <scope>NUCLEOTIDE SEQUENCE [LARGE SCALE GENOMIC DNA]</scope>
    <source>
        <strain evidence="4 6">AF3.44</strain>
        <plasmid evidence="4 6">pTiAF3.44</plasmid>
    </source>
</reference>
<dbReference type="GO" id="GO:0016705">
    <property type="term" value="F:oxidoreductase activity, acting on paired donors, with incorporation or reduction of molecular oxygen"/>
    <property type="evidence" value="ECO:0007669"/>
    <property type="project" value="InterPro"/>
</dbReference>
<geneLocation type="plasmid" evidence="5">
    <name>pticfbp5473</name>
</geneLocation>
<dbReference type="EMBL" id="CP039694">
    <property type="protein sequence ID" value="QCJ01082.1"/>
    <property type="molecule type" value="Genomic_DNA"/>
</dbReference>
<dbReference type="SUPFAM" id="SSF48264">
    <property type="entry name" value="Cytochrome P450"/>
    <property type="match status" value="1"/>
</dbReference>
<dbReference type="RefSeq" id="WP_136954454.1">
    <property type="nucleotide sequence ID" value="NZ_CP039694.1"/>
</dbReference>
<reference evidence="3 5" key="1">
    <citation type="submission" date="2019-04" db="EMBL/GenBank/DDBJ databases">
        <title>Complete genome sequence of Agrobacterium larrymoorei CFBP5473.</title>
        <authorList>
            <person name="Haryono M."/>
            <person name="Chou L."/>
            <person name="Lin Y.-C."/>
            <person name="Lai E.-M."/>
            <person name="Kuo C.-H."/>
        </authorList>
    </citation>
    <scope>NUCLEOTIDE SEQUENCE [LARGE SCALE GENOMIC DNA]</scope>
    <source>
        <strain evidence="3 5">CFBP5473</strain>
        <plasmid evidence="5">pticfbp5473</plasmid>
        <plasmid evidence="3">pTiCFBP5473</plasmid>
    </source>
</reference>
<evidence type="ECO:0000313" key="5">
    <source>
        <dbReference type="Proteomes" id="UP000298545"/>
    </source>
</evidence>
<dbReference type="STRING" id="1367849.GCA_000518585_04804"/>
<dbReference type="OrthoDB" id="9801155at2"/>